<dbReference type="PANTHER" id="PTHR31001:SF85">
    <property type="entry name" value="ZN(II)2CYS6 TRANSCRIPTION FACTOR (EUROFUNG)"/>
    <property type="match status" value="1"/>
</dbReference>
<dbReference type="PANTHER" id="PTHR31001">
    <property type="entry name" value="UNCHARACTERIZED TRANSCRIPTIONAL REGULATORY PROTEIN"/>
    <property type="match status" value="1"/>
</dbReference>
<dbReference type="EMBL" id="QGDH01000032">
    <property type="protein sequence ID" value="RAR13677.1"/>
    <property type="molecule type" value="Genomic_DNA"/>
</dbReference>
<reference evidence="6" key="1">
    <citation type="submission" date="2018-05" db="EMBL/GenBank/DDBJ databases">
        <title>Draft genome sequence of Stemphylium lycopersici strain CIDEFI 213.</title>
        <authorList>
            <person name="Medina R."/>
            <person name="Franco M.E.E."/>
            <person name="Lucentini C.G."/>
            <person name="Saparrat M.C.N."/>
            <person name="Balatti P.A."/>
        </authorList>
    </citation>
    <scope>NUCLEOTIDE SEQUENCE [LARGE SCALE GENOMIC DNA]</scope>
    <source>
        <strain evidence="6">CIDEFI 213</strain>
    </source>
</reference>
<dbReference type="GO" id="GO:0008270">
    <property type="term" value="F:zinc ion binding"/>
    <property type="evidence" value="ECO:0007669"/>
    <property type="project" value="InterPro"/>
</dbReference>
<keyword evidence="2" id="KW-0539">Nucleus</keyword>
<sequence>MTTRLRIYEDALRQFGVDPDELIRQECGKLTRGQEQVTGFDGSFDPDVSSKAQTAHVASEAGVLIMEKGKSRYLENGIWTSLRGEFRETREILDESSDEESLSSGSRDSPEVIGIDGTALVMGISSRSTDLQSFHPDPIQVLKLWQVYLDNINPLVKICHVPTVQRLVFNASDSLYALPRDLEALLFAIYCITVQSIGDEQCIAMLGQPRATAIRRFRRGAKQALINANFLKSASFMLLQAFTLFILSLQDYDARVIWIFTGIAQRIGQRIGLHRDGENLGLPPFETELRRRLWWQITILEGHSQKLAGTGTSGMILRGDVRLPLNINDSDLFSGMKEMPKEHEGATEMMFFLIRCYVGDFLKRSAEKHTTFDGLWHRLSTSAVHVATKDREIDELEENFQTKFLRYCDPEVPWHLMCLHLAKAVIFMMRLMAHSSESHNVEMSQAEKDHLFDLALHVSTSQNLAYTMKEMRGFTWHVNFNFQWKAFIYLVSELRYRTEGEKVKSAWAEIEKSYLSHPSFDKDFSKRALPIALNNLTLKAWDAYTTARGTSTREEPNFIKMLRQRQQQACTKTTNAAEQPLPQAWESRGSSNPNTVQEFLGEDNEEAFDWAAFNASLNPPDDVPDLMSFEFPAQMTWTTLDDLLMDFHETSGPSNEPHAFESKIK</sequence>
<dbReference type="OrthoDB" id="2269373at2759"/>
<keyword evidence="3" id="KW-1133">Transmembrane helix</keyword>
<keyword evidence="3" id="KW-0472">Membrane</keyword>
<feature type="transmembrane region" description="Helical" evidence="3">
    <location>
        <begin position="224"/>
        <end position="247"/>
    </location>
</feature>
<dbReference type="Proteomes" id="UP000249619">
    <property type="component" value="Unassembled WGS sequence"/>
</dbReference>
<accession>A0A364N8Z4</accession>
<dbReference type="InterPro" id="IPR050613">
    <property type="entry name" value="Sec_Metabolite_Reg"/>
</dbReference>
<dbReference type="InterPro" id="IPR007219">
    <property type="entry name" value="XnlR_reg_dom"/>
</dbReference>
<protein>
    <submittedName>
        <fullName evidence="5">C6 transcription factor</fullName>
    </submittedName>
</protein>
<dbReference type="CDD" id="cd12148">
    <property type="entry name" value="fungal_TF_MHR"/>
    <property type="match status" value="1"/>
</dbReference>
<feature type="domain" description="Xylanolytic transcriptional activator regulatory" evidence="4">
    <location>
        <begin position="146"/>
        <end position="297"/>
    </location>
</feature>
<gene>
    <name evidence="5" type="ORF">DDE83_003000</name>
</gene>
<keyword evidence="6" id="KW-1185">Reference proteome</keyword>
<dbReference type="Pfam" id="PF04082">
    <property type="entry name" value="Fungal_trans"/>
    <property type="match status" value="1"/>
</dbReference>
<proteinExistence type="predicted"/>
<comment type="subcellular location">
    <subcellularLocation>
        <location evidence="1">Nucleus</location>
    </subcellularLocation>
</comment>
<organism evidence="5 6">
    <name type="scientific">Stemphylium lycopersici</name>
    <name type="common">Tomato gray leaf spot disease fungus</name>
    <name type="synonym">Thyrospora lycopersici</name>
    <dbReference type="NCBI Taxonomy" id="183478"/>
    <lineage>
        <taxon>Eukaryota</taxon>
        <taxon>Fungi</taxon>
        <taxon>Dikarya</taxon>
        <taxon>Ascomycota</taxon>
        <taxon>Pezizomycotina</taxon>
        <taxon>Dothideomycetes</taxon>
        <taxon>Pleosporomycetidae</taxon>
        <taxon>Pleosporales</taxon>
        <taxon>Pleosporineae</taxon>
        <taxon>Pleosporaceae</taxon>
        <taxon>Stemphylium</taxon>
    </lineage>
</organism>
<evidence type="ECO:0000259" key="4">
    <source>
        <dbReference type="Pfam" id="PF04082"/>
    </source>
</evidence>
<evidence type="ECO:0000256" key="2">
    <source>
        <dbReference type="ARBA" id="ARBA00023242"/>
    </source>
</evidence>
<dbReference type="AlphaFoldDB" id="A0A364N8Z4"/>
<keyword evidence="3" id="KW-0812">Transmembrane</keyword>
<evidence type="ECO:0000256" key="3">
    <source>
        <dbReference type="SAM" id="Phobius"/>
    </source>
</evidence>
<evidence type="ECO:0000313" key="5">
    <source>
        <dbReference type="EMBL" id="RAR13677.1"/>
    </source>
</evidence>
<evidence type="ECO:0000256" key="1">
    <source>
        <dbReference type="ARBA" id="ARBA00004123"/>
    </source>
</evidence>
<dbReference type="STRING" id="183478.A0A364N8Z4"/>
<name>A0A364N8Z4_STELY</name>
<evidence type="ECO:0000313" key="6">
    <source>
        <dbReference type="Proteomes" id="UP000249619"/>
    </source>
</evidence>
<dbReference type="GO" id="GO:0003677">
    <property type="term" value="F:DNA binding"/>
    <property type="evidence" value="ECO:0007669"/>
    <property type="project" value="InterPro"/>
</dbReference>
<comment type="caution">
    <text evidence="5">The sequence shown here is derived from an EMBL/GenBank/DDBJ whole genome shotgun (WGS) entry which is preliminary data.</text>
</comment>
<dbReference type="GO" id="GO:0005634">
    <property type="term" value="C:nucleus"/>
    <property type="evidence" value="ECO:0007669"/>
    <property type="project" value="UniProtKB-SubCell"/>
</dbReference>
<dbReference type="GO" id="GO:0006351">
    <property type="term" value="P:DNA-templated transcription"/>
    <property type="evidence" value="ECO:0007669"/>
    <property type="project" value="InterPro"/>
</dbReference>